<dbReference type="SUPFAM" id="SSF103473">
    <property type="entry name" value="MFS general substrate transporter"/>
    <property type="match status" value="1"/>
</dbReference>
<dbReference type="Pfam" id="PF07690">
    <property type="entry name" value="MFS_1"/>
    <property type="match status" value="1"/>
</dbReference>
<evidence type="ECO:0000259" key="7">
    <source>
        <dbReference type="PROSITE" id="PS50850"/>
    </source>
</evidence>
<dbReference type="EMBL" id="HG938355">
    <property type="protein sequence ID" value="CDN56783.1"/>
    <property type="molecule type" value="Genomic_DNA"/>
</dbReference>
<accession>A0A068TEC2</accession>
<dbReference type="AlphaFoldDB" id="A0A068TEC2"/>
<evidence type="ECO:0000256" key="3">
    <source>
        <dbReference type="ARBA" id="ARBA00022692"/>
    </source>
</evidence>
<feature type="transmembrane region" description="Helical" evidence="6">
    <location>
        <begin position="331"/>
        <end position="353"/>
    </location>
</feature>
<dbReference type="InterPro" id="IPR050189">
    <property type="entry name" value="MFS_Efflux_Transporters"/>
</dbReference>
<keyword evidence="4 6" id="KW-1133">Transmembrane helix</keyword>
<feature type="transmembrane region" description="Helical" evidence="6">
    <location>
        <begin position="297"/>
        <end position="319"/>
    </location>
</feature>
<dbReference type="HOGENOM" id="CLU_001265_61_2_5"/>
<dbReference type="KEGG" id="ngl:RG1141_CH44710"/>
<dbReference type="Proteomes" id="UP000028186">
    <property type="component" value="Chromosome I"/>
</dbReference>
<protein>
    <submittedName>
        <fullName evidence="8">Inner membrane transport protein YdhP</fullName>
    </submittedName>
</protein>
<dbReference type="InterPro" id="IPR020846">
    <property type="entry name" value="MFS_dom"/>
</dbReference>
<feature type="transmembrane region" description="Helical" evidence="6">
    <location>
        <begin position="156"/>
        <end position="178"/>
    </location>
</feature>
<proteinExistence type="predicted"/>
<dbReference type="GO" id="GO:0005886">
    <property type="term" value="C:plasma membrane"/>
    <property type="evidence" value="ECO:0007669"/>
    <property type="project" value="UniProtKB-SubCell"/>
</dbReference>
<feature type="transmembrane region" description="Helical" evidence="6">
    <location>
        <begin position="238"/>
        <end position="256"/>
    </location>
</feature>
<keyword evidence="2" id="KW-1003">Cell membrane</keyword>
<keyword evidence="3 6" id="KW-0812">Transmembrane</keyword>
<dbReference type="InterPro" id="IPR036259">
    <property type="entry name" value="MFS_trans_sf"/>
</dbReference>
<dbReference type="InterPro" id="IPR011701">
    <property type="entry name" value="MFS"/>
</dbReference>
<gene>
    <name evidence="8" type="primary">ydhP</name>
    <name evidence="8" type="ORF">RG1141_CH44710</name>
</gene>
<keyword evidence="5 6" id="KW-0472">Membrane</keyword>
<dbReference type="PROSITE" id="PS50850">
    <property type="entry name" value="MFS"/>
    <property type="match status" value="1"/>
</dbReference>
<evidence type="ECO:0000313" key="8">
    <source>
        <dbReference type="EMBL" id="CDN56783.1"/>
    </source>
</evidence>
<organism evidence="8 9">
    <name type="scientific">Neorhizobium galegae bv. officinalis bv. officinalis str. HAMBI 1141</name>
    <dbReference type="NCBI Taxonomy" id="1028801"/>
    <lineage>
        <taxon>Bacteria</taxon>
        <taxon>Pseudomonadati</taxon>
        <taxon>Pseudomonadota</taxon>
        <taxon>Alphaproteobacteria</taxon>
        <taxon>Hyphomicrobiales</taxon>
        <taxon>Rhizobiaceae</taxon>
        <taxon>Rhizobium/Agrobacterium group</taxon>
        <taxon>Neorhizobium</taxon>
    </lineage>
</organism>
<name>A0A068TEC2_NEOGA</name>
<feature type="domain" description="Major facilitator superfamily (MFS) profile" evidence="7">
    <location>
        <begin position="4"/>
        <end position="385"/>
    </location>
</feature>
<evidence type="ECO:0000256" key="2">
    <source>
        <dbReference type="ARBA" id="ARBA00022475"/>
    </source>
</evidence>
<evidence type="ECO:0000256" key="4">
    <source>
        <dbReference type="ARBA" id="ARBA00022989"/>
    </source>
</evidence>
<dbReference type="eggNOG" id="COG2814">
    <property type="taxonomic scope" value="Bacteria"/>
</dbReference>
<feature type="transmembrane region" description="Helical" evidence="6">
    <location>
        <begin position="74"/>
        <end position="93"/>
    </location>
</feature>
<feature type="transmembrane region" description="Helical" evidence="6">
    <location>
        <begin position="203"/>
        <end position="226"/>
    </location>
</feature>
<feature type="transmembrane region" description="Helical" evidence="6">
    <location>
        <begin position="129"/>
        <end position="150"/>
    </location>
</feature>
<dbReference type="PANTHER" id="PTHR43124:SF3">
    <property type="entry name" value="CHLORAMPHENICOL EFFLUX PUMP RV0191"/>
    <property type="match status" value="1"/>
</dbReference>
<feature type="transmembrane region" description="Helical" evidence="6">
    <location>
        <begin position="44"/>
        <end position="62"/>
    </location>
</feature>
<evidence type="ECO:0000256" key="6">
    <source>
        <dbReference type="SAM" id="Phobius"/>
    </source>
</evidence>
<dbReference type="PATRIC" id="fig|1028801.3.peg.4537"/>
<dbReference type="RefSeq" id="WP_065814784.1">
    <property type="nucleotide sequence ID" value="NZ_HG938355.1"/>
</dbReference>
<feature type="transmembrane region" description="Helical" evidence="6">
    <location>
        <begin position="268"/>
        <end position="285"/>
    </location>
</feature>
<comment type="subcellular location">
    <subcellularLocation>
        <location evidence="1">Cell membrane</location>
        <topology evidence="1">Multi-pass membrane protein</topology>
    </subcellularLocation>
</comment>
<feature type="transmembrane region" description="Helical" evidence="6">
    <location>
        <begin position="99"/>
        <end position="120"/>
    </location>
</feature>
<evidence type="ECO:0000256" key="1">
    <source>
        <dbReference type="ARBA" id="ARBA00004651"/>
    </source>
</evidence>
<dbReference type="CDD" id="cd17324">
    <property type="entry name" value="MFS_NepI_like"/>
    <property type="match status" value="1"/>
</dbReference>
<dbReference type="PANTHER" id="PTHR43124">
    <property type="entry name" value="PURINE EFFLUX PUMP PBUE"/>
    <property type="match status" value="1"/>
</dbReference>
<sequence length="385" mass="39562">MKPALIALAAGAFAIGTTEFVIIGLVPGIARDLGTTLPAAGLLVSGYALAVTIGAPTVTALVGHLPRRPLAVGLMLRFALGNLLSGFASGYGAMLAGRIITGVAHGVFFSIGATIAMSLVERSRGARAVALMFAGLTVAMVVGVPSGTFIGQRLDWRAPFFVIAGLGALAATFLHILLPRQISFEPSAGLLSQFRLLQQPKLLTLYAIAALGYGGSFAVVTFLSPLMTTVTHVSETSVSLALMVFGAAAVVGNLVGGQLGDALGTRRGLAFALIGLLLALAALPYPAPHAGVMFVNIFFWSVFCFCTGPIVQAGVIAVAEKEAPDAVATASGFNIAAFNLGIAGASALGGVILAGPGRDGDAVCSYRRRRNRSRHHPIRWCCRHG</sequence>
<dbReference type="Gene3D" id="1.20.1250.20">
    <property type="entry name" value="MFS general substrate transporter like domains"/>
    <property type="match status" value="2"/>
</dbReference>
<dbReference type="GO" id="GO:0022857">
    <property type="term" value="F:transmembrane transporter activity"/>
    <property type="evidence" value="ECO:0007669"/>
    <property type="project" value="InterPro"/>
</dbReference>
<evidence type="ECO:0000256" key="5">
    <source>
        <dbReference type="ARBA" id="ARBA00023136"/>
    </source>
</evidence>
<reference evidence="9" key="1">
    <citation type="journal article" date="2014" name="BMC Genomics">
        <title>Genome sequencing of two Neorhizobium galegae strains reveals a noeT gene responsible for the unusual acetylation of the nodulation factors.</title>
        <authorList>
            <person name="Osterman J."/>
            <person name="Marsh J."/>
            <person name="Laine P.K."/>
            <person name="Zeng Z."/>
            <person name="Alatalo E."/>
            <person name="Sullivan J.T."/>
            <person name="Young J.P."/>
            <person name="Thomas-Oates J."/>
            <person name="Paulin L."/>
            <person name="Lindstrom K."/>
        </authorList>
    </citation>
    <scope>NUCLEOTIDE SEQUENCE [LARGE SCALE GENOMIC DNA]</scope>
    <source>
        <strain evidence="9">HAMBI 1141</strain>
    </source>
</reference>
<evidence type="ECO:0000313" key="9">
    <source>
        <dbReference type="Proteomes" id="UP000028186"/>
    </source>
</evidence>